<comment type="caution">
    <text evidence="13">The sequence shown here is derived from an EMBL/GenBank/DDBJ whole genome shotgun (WGS) entry which is preliminary data.</text>
</comment>
<evidence type="ECO:0000313" key="14">
    <source>
        <dbReference type="Proteomes" id="UP000712600"/>
    </source>
</evidence>
<evidence type="ECO:0000256" key="7">
    <source>
        <dbReference type="ARBA" id="ARBA00022989"/>
    </source>
</evidence>
<evidence type="ECO:0000256" key="10">
    <source>
        <dbReference type="ARBA" id="ARBA00023033"/>
    </source>
</evidence>
<evidence type="ECO:0000256" key="12">
    <source>
        <dbReference type="PIRSR" id="PIRSR602403-1"/>
    </source>
</evidence>
<keyword evidence="5" id="KW-0812">Transmembrane</keyword>
<sequence>MRDPDVWEYPEEFKPERFLPSSRSYQEDKMKEEVLKYIPFWSGRRGCPGSNLAYLSVETAIGVMVQCFDWKIEGDEVNMEEARGTLTLTMAHPLKCTPLLRDLNPLPSICRFPVCASYTMSIYACHLWFMATWKE</sequence>
<feature type="binding site" description="axial binding residue" evidence="12">
    <location>
        <position position="47"/>
    </location>
    <ligand>
        <name>heme</name>
        <dbReference type="ChEBI" id="CHEBI:30413"/>
    </ligand>
    <ligandPart>
        <name>Fe</name>
        <dbReference type="ChEBI" id="CHEBI:18248"/>
    </ligandPart>
</feature>
<dbReference type="PRINTS" id="PR00465">
    <property type="entry name" value="EP450IV"/>
</dbReference>
<keyword evidence="6 12" id="KW-0479">Metal-binding</keyword>
<evidence type="ECO:0000256" key="8">
    <source>
        <dbReference type="ARBA" id="ARBA00023002"/>
    </source>
</evidence>
<evidence type="ECO:0000256" key="4">
    <source>
        <dbReference type="ARBA" id="ARBA00022617"/>
    </source>
</evidence>
<dbReference type="SUPFAM" id="SSF48264">
    <property type="entry name" value="Cytochrome P450"/>
    <property type="match status" value="1"/>
</dbReference>
<accession>A0A8S9MXV9</accession>
<dbReference type="InterPro" id="IPR002403">
    <property type="entry name" value="Cyt_P450_E_grp-IV"/>
</dbReference>
<proteinExistence type="inferred from homology"/>
<dbReference type="EMBL" id="QGKX02002183">
    <property type="protein sequence ID" value="KAF3486272.1"/>
    <property type="molecule type" value="Genomic_DNA"/>
</dbReference>
<keyword evidence="11" id="KW-0472">Membrane</keyword>
<dbReference type="GO" id="GO:0020037">
    <property type="term" value="F:heme binding"/>
    <property type="evidence" value="ECO:0007669"/>
    <property type="project" value="InterPro"/>
</dbReference>
<evidence type="ECO:0008006" key="15">
    <source>
        <dbReference type="Google" id="ProtNLM"/>
    </source>
</evidence>
<reference evidence="13" key="1">
    <citation type="submission" date="2019-12" db="EMBL/GenBank/DDBJ databases">
        <title>Genome sequencing and annotation of Brassica cretica.</title>
        <authorList>
            <person name="Studholme D.J."/>
            <person name="Sarris P."/>
        </authorList>
    </citation>
    <scope>NUCLEOTIDE SEQUENCE</scope>
    <source>
        <strain evidence="13">PFS-109/04</strain>
        <tissue evidence="13">Leaf</tissue>
    </source>
</reference>
<dbReference type="PANTHER" id="PTHR24298:SF827">
    <property type="entry name" value="CYTOCHROME P450, FAMILY 705, SUBFAMILY A, POLYPEPTIDE 8-RELATED"/>
    <property type="match status" value="1"/>
</dbReference>
<evidence type="ECO:0000256" key="2">
    <source>
        <dbReference type="ARBA" id="ARBA00004167"/>
    </source>
</evidence>
<comment type="similarity">
    <text evidence="3">Belongs to the cytochrome P450 family.</text>
</comment>
<dbReference type="GO" id="GO:0016020">
    <property type="term" value="C:membrane"/>
    <property type="evidence" value="ECO:0007669"/>
    <property type="project" value="UniProtKB-SubCell"/>
</dbReference>
<evidence type="ECO:0000256" key="5">
    <source>
        <dbReference type="ARBA" id="ARBA00022692"/>
    </source>
</evidence>
<evidence type="ECO:0000256" key="11">
    <source>
        <dbReference type="ARBA" id="ARBA00023136"/>
    </source>
</evidence>
<dbReference type="InterPro" id="IPR036396">
    <property type="entry name" value="Cyt_P450_sf"/>
</dbReference>
<evidence type="ECO:0000256" key="3">
    <source>
        <dbReference type="ARBA" id="ARBA00010617"/>
    </source>
</evidence>
<keyword evidence="10" id="KW-0503">Monooxygenase</keyword>
<keyword evidence="4 12" id="KW-0349">Heme</keyword>
<dbReference type="Pfam" id="PF00067">
    <property type="entry name" value="p450"/>
    <property type="match status" value="1"/>
</dbReference>
<evidence type="ECO:0000313" key="13">
    <source>
        <dbReference type="EMBL" id="KAF3486272.1"/>
    </source>
</evidence>
<keyword evidence="7" id="KW-1133">Transmembrane helix</keyword>
<dbReference type="InterPro" id="IPR051103">
    <property type="entry name" value="Plant_metabolite_P450s"/>
</dbReference>
<dbReference type="AlphaFoldDB" id="A0A8S9MXV9"/>
<dbReference type="Gene3D" id="1.10.630.10">
    <property type="entry name" value="Cytochrome P450"/>
    <property type="match status" value="1"/>
</dbReference>
<comment type="subcellular location">
    <subcellularLocation>
        <location evidence="2">Membrane</location>
        <topology evidence="2">Single-pass membrane protein</topology>
    </subcellularLocation>
</comment>
<name>A0A8S9MXV9_BRACR</name>
<dbReference type="Proteomes" id="UP000712600">
    <property type="component" value="Unassembled WGS sequence"/>
</dbReference>
<protein>
    <recommendedName>
        <fullName evidence="15">Cytochrome P450</fullName>
    </recommendedName>
</protein>
<organism evidence="13 14">
    <name type="scientific">Brassica cretica</name>
    <name type="common">Mustard</name>
    <dbReference type="NCBI Taxonomy" id="69181"/>
    <lineage>
        <taxon>Eukaryota</taxon>
        <taxon>Viridiplantae</taxon>
        <taxon>Streptophyta</taxon>
        <taxon>Embryophyta</taxon>
        <taxon>Tracheophyta</taxon>
        <taxon>Spermatophyta</taxon>
        <taxon>Magnoliopsida</taxon>
        <taxon>eudicotyledons</taxon>
        <taxon>Gunneridae</taxon>
        <taxon>Pentapetalae</taxon>
        <taxon>rosids</taxon>
        <taxon>malvids</taxon>
        <taxon>Brassicales</taxon>
        <taxon>Brassicaceae</taxon>
        <taxon>Brassiceae</taxon>
        <taxon>Brassica</taxon>
    </lineage>
</organism>
<evidence type="ECO:0000256" key="9">
    <source>
        <dbReference type="ARBA" id="ARBA00023004"/>
    </source>
</evidence>
<evidence type="ECO:0000256" key="1">
    <source>
        <dbReference type="ARBA" id="ARBA00001971"/>
    </source>
</evidence>
<keyword evidence="8" id="KW-0560">Oxidoreductase</keyword>
<dbReference type="GO" id="GO:0005506">
    <property type="term" value="F:iron ion binding"/>
    <property type="evidence" value="ECO:0007669"/>
    <property type="project" value="InterPro"/>
</dbReference>
<dbReference type="PANTHER" id="PTHR24298">
    <property type="entry name" value="FLAVONOID 3'-MONOOXYGENASE-RELATED"/>
    <property type="match status" value="1"/>
</dbReference>
<dbReference type="GO" id="GO:0016709">
    <property type="term" value="F:oxidoreductase activity, acting on paired donors, with incorporation or reduction of molecular oxygen, NAD(P)H as one donor, and incorporation of one atom of oxygen"/>
    <property type="evidence" value="ECO:0007669"/>
    <property type="project" value="TreeGrafter"/>
</dbReference>
<comment type="cofactor">
    <cofactor evidence="1 12">
        <name>heme</name>
        <dbReference type="ChEBI" id="CHEBI:30413"/>
    </cofactor>
</comment>
<dbReference type="InterPro" id="IPR001128">
    <property type="entry name" value="Cyt_P450"/>
</dbReference>
<keyword evidence="9 12" id="KW-0408">Iron</keyword>
<evidence type="ECO:0000256" key="6">
    <source>
        <dbReference type="ARBA" id="ARBA00022723"/>
    </source>
</evidence>
<gene>
    <name evidence="13" type="ORF">F2Q69_00053917</name>
</gene>